<protein>
    <submittedName>
        <fullName evidence="1">SEC-C domain-containing protein</fullName>
    </submittedName>
</protein>
<dbReference type="InterPro" id="IPR004027">
    <property type="entry name" value="SEC_C_motif"/>
</dbReference>
<evidence type="ECO:0000313" key="1">
    <source>
        <dbReference type="EMBL" id="MBU5336246.1"/>
    </source>
</evidence>
<organism evidence="1 2">
    <name type="scientific">Intestinibacter bartlettii</name>
    <dbReference type="NCBI Taxonomy" id="261299"/>
    <lineage>
        <taxon>Bacteria</taxon>
        <taxon>Bacillati</taxon>
        <taxon>Bacillota</taxon>
        <taxon>Clostridia</taxon>
        <taxon>Peptostreptococcales</taxon>
        <taxon>Peptostreptococcaceae</taxon>
        <taxon>Intestinibacter</taxon>
    </lineage>
</organism>
<dbReference type="Pfam" id="PF02810">
    <property type="entry name" value="SEC-C"/>
    <property type="match status" value="1"/>
</dbReference>
<name>A0ABS6DWL7_9FIRM</name>
<reference evidence="1 2" key="1">
    <citation type="submission" date="2021-06" db="EMBL/GenBank/DDBJ databases">
        <authorList>
            <person name="Sun Q."/>
            <person name="Li D."/>
        </authorList>
    </citation>
    <scope>NUCLEOTIDE SEQUENCE [LARGE SCALE GENOMIC DNA]</scope>
    <source>
        <strain evidence="1 2">N19</strain>
    </source>
</reference>
<dbReference type="Proteomes" id="UP001196301">
    <property type="component" value="Unassembled WGS sequence"/>
</dbReference>
<evidence type="ECO:0000313" key="2">
    <source>
        <dbReference type="Proteomes" id="UP001196301"/>
    </source>
</evidence>
<dbReference type="Pfam" id="PF25948">
    <property type="entry name" value="DUF7986"/>
    <property type="match status" value="1"/>
</dbReference>
<sequence length="822" mass="96345">MVGRNELCPCGSGRKYKKCCLEKDRAKDIARNRVKLGESQFESVIQKVTEFSSEHDKTYRNKCEIDFGVTNYELENLMNVYYFANYKYNKQSSIMLDYFSKNKASINKNDEEIIENTLSSYMSIYQVKEKDINKIALRDILLNEDVYVEDIDLFSTFRVGEFLLARIVNIGGTKIFVDKTVKINESRKTRIKNDIDNRYKQTKKKCKTKKQCLINNIKFMYQNLITVRREYIAESPCDTVETNTTELLNKTLVHNNINSTPRKSEKQKERDLKLLMVQQREKEIAQQINNSSEKNEKPIVQHGEKEIIIEVEQPIAQKTKEKIKKQIALPIVQLIKEESIKEENEPIVQQVDKEIIIEVEQPTVENTIKQENQKDIKEINSQVTQEIKDTGQENKDIKLKDKQKVEQKQVVNEEIENKKIKDDKVTIKIEDKKIQPEVTKPKIELETVKQDVKGQENELVMNKSKQSELVENHPQQTELVMSKSEQEIVADVDDEGVASLVSKPALELIKTEYTKLEKEEAKNQDNSDYKQVTQVKQRKQVMARKARSPEGFRDRKVNKRLEAKLKQRIQTTKRLEGMRFALELIRQEKLIKERESKLRERELQLEKQLAKLSLESRKKEPEKVVAKQTKGEVKNKDCNVEIKSNDSPNKIEAIPIYKAEQIESKIENISMSKLEQQIESKIENNIVARLTFQEQPEEKVLENKDPIKDTEEIKIKQEITQEVKKEPIKKKCNNKKTEEQCKIYDILMLKVEDEYKDRCIKAWKKFKKIHKSYKGSESGWAAAIEYEVRKNIDDTVTQEQISKKYDISARTLGKRYKELQIS</sequence>
<gene>
    <name evidence="1" type="ORF">KQI20_07320</name>
</gene>
<proteinExistence type="predicted"/>
<accession>A0ABS6DWL7</accession>
<dbReference type="RefSeq" id="WP_216569372.1">
    <property type="nucleotide sequence ID" value="NZ_JAHLOQ010000016.1"/>
</dbReference>
<keyword evidence="2" id="KW-1185">Reference proteome</keyword>
<comment type="caution">
    <text evidence="1">The sequence shown here is derived from an EMBL/GenBank/DDBJ whole genome shotgun (WGS) entry which is preliminary data.</text>
</comment>
<dbReference type="InterPro" id="IPR058292">
    <property type="entry name" value="DUF7986"/>
</dbReference>
<dbReference type="EMBL" id="JAHLOQ010000016">
    <property type="protein sequence ID" value="MBU5336246.1"/>
    <property type="molecule type" value="Genomic_DNA"/>
</dbReference>